<dbReference type="PANTHER" id="PTHR42928:SF5">
    <property type="entry name" value="BLR1237 PROTEIN"/>
    <property type="match status" value="1"/>
</dbReference>
<accession>A0A1D7QS53</accession>
<dbReference type="EMBL" id="CP012502">
    <property type="protein sequence ID" value="AOM81844.1"/>
    <property type="molecule type" value="Genomic_DNA"/>
</dbReference>
<dbReference type="AlphaFoldDB" id="A0A1D7QS53"/>
<evidence type="ECO:0000313" key="4">
    <source>
        <dbReference type="EMBL" id="AOM81844.1"/>
    </source>
</evidence>
<dbReference type="RefSeq" id="WP_069363978.1">
    <property type="nucleotide sequence ID" value="NZ_CP012502.1"/>
</dbReference>
<feature type="signal peptide" evidence="3">
    <location>
        <begin position="1"/>
        <end position="20"/>
    </location>
</feature>
<dbReference type="KEGG" id="bbev:BBEV_0450"/>
<feature type="region of interest" description="Disordered" evidence="2">
    <location>
        <begin position="27"/>
        <end position="52"/>
    </location>
</feature>
<feature type="chain" id="PRO_5038881523" evidence="3">
    <location>
        <begin position="21"/>
        <end position="366"/>
    </location>
</feature>
<dbReference type="OrthoDB" id="8881899at2"/>
<name>A0A1D7QS53_9BACI</name>
<dbReference type="PANTHER" id="PTHR42928">
    <property type="entry name" value="TRICARBOXYLATE-BINDING PROTEIN"/>
    <property type="match status" value="1"/>
</dbReference>
<gene>
    <name evidence="4" type="primary">bugT</name>
    <name evidence="4" type="ORF">BBEV_0450</name>
</gene>
<evidence type="ECO:0000256" key="2">
    <source>
        <dbReference type="SAM" id="MobiDB-lite"/>
    </source>
</evidence>
<protein>
    <submittedName>
        <fullName evidence="4">Tricarboxylate transport protein TctC</fullName>
    </submittedName>
</protein>
<dbReference type="PROSITE" id="PS51257">
    <property type="entry name" value="PROKAR_LIPOPROTEIN"/>
    <property type="match status" value="1"/>
</dbReference>
<comment type="similarity">
    <text evidence="1">Belongs to the UPF0065 (bug) family.</text>
</comment>
<reference evidence="4 5" key="1">
    <citation type="submission" date="2015-08" db="EMBL/GenBank/DDBJ databases">
        <title>The complete genome sequence of Bacillus beveridgei MLTeJB.</title>
        <authorList>
            <person name="Hanson T.E."/>
            <person name="Mesa C."/>
            <person name="Basesman S.M."/>
            <person name="Oremland R.S."/>
        </authorList>
    </citation>
    <scope>NUCLEOTIDE SEQUENCE [LARGE SCALE GENOMIC DNA]</scope>
    <source>
        <strain evidence="4 5">MLTeJB</strain>
    </source>
</reference>
<dbReference type="InterPro" id="IPR042100">
    <property type="entry name" value="Bug_dom1"/>
</dbReference>
<dbReference type="Proteomes" id="UP000094463">
    <property type="component" value="Chromosome"/>
</dbReference>
<keyword evidence="3" id="KW-0732">Signal</keyword>
<proteinExistence type="inferred from homology"/>
<sequence>MKKRGIVLMSSVLLALTACGNNMNEDMNEAAGDNNANNQNDMNNDNNANDEVAETDWEPDSLDVLIPLSPGGGVERRSRVIATHFEDIHGIPLNLELMEGGGTVVGTNHYLQNMEPNAENIYINWEYAFTGGVFRDAPYGLDDFMTVSSYTDIHLGLVVNADSEWETFEEFVTYAEENPGGVSLGGTTGSTDQIVTQAFMDHFDLDINFVPYDGGGGVRTDVAGGHIDGMIGGTETAWSAFGTDEMRTLTLFTEDNDELRNLAPQEITFIEDEMAEHFPDMDVPDVFTGLTNYHFIAIHQEAYENHPERFEVLMDMFQEVLDSDQLREEARENYWISNPVLGQEAQDHWEWVHSVAEDNRNLFVED</sequence>
<keyword evidence="5" id="KW-1185">Reference proteome</keyword>
<evidence type="ECO:0000256" key="1">
    <source>
        <dbReference type="ARBA" id="ARBA00006987"/>
    </source>
</evidence>
<dbReference type="InterPro" id="IPR005064">
    <property type="entry name" value="BUG"/>
</dbReference>
<organism evidence="4 5">
    <name type="scientific">Salisediminibacterium beveridgei</name>
    <dbReference type="NCBI Taxonomy" id="632773"/>
    <lineage>
        <taxon>Bacteria</taxon>
        <taxon>Bacillati</taxon>
        <taxon>Bacillota</taxon>
        <taxon>Bacilli</taxon>
        <taxon>Bacillales</taxon>
        <taxon>Bacillaceae</taxon>
        <taxon>Salisediminibacterium</taxon>
    </lineage>
</organism>
<dbReference type="Gene3D" id="3.40.190.10">
    <property type="entry name" value="Periplasmic binding protein-like II"/>
    <property type="match status" value="1"/>
</dbReference>
<dbReference type="STRING" id="632773.BBEV_0450"/>
<dbReference type="SUPFAM" id="SSF53850">
    <property type="entry name" value="Periplasmic binding protein-like II"/>
    <property type="match status" value="1"/>
</dbReference>
<dbReference type="Pfam" id="PF03401">
    <property type="entry name" value="TctC"/>
    <property type="match status" value="1"/>
</dbReference>
<dbReference type="Gene3D" id="3.40.190.150">
    <property type="entry name" value="Bordetella uptake gene, domain 1"/>
    <property type="match status" value="1"/>
</dbReference>
<evidence type="ECO:0000313" key="5">
    <source>
        <dbReference type="Proteomes" id="UP000094463"/>
    </source>
</evidence>
<feature type="compositionally biased region" description="Low complexity" evidence="2">
    <location>
        <begin position="29"/>
        <end position="50"/>
    </location>
</feature>
<evidence type="ECO:0000256" key="3">
    <source>
        <dbReference type="SAM" id="SignalP"/>
    </source>
</evidence>